<evidence type="ECO:0000313" key="2">
    <source>
        <dbReference type="EMBL" id="PHH71791.1"/>
    </source>
</evidence>
<name>A0A2C5YY04_9HYPO</name>
<protein>
    <submittedName>
        <fullName evidence="2">Uncharacterized protein</fullName>
    </submittedName>
</protein>
<comment type="caution">
    <text evidence="2">The sequence shown here is derived from an EMBL/GenBank/DDBJ whole genome shotgun (WGS) entry which is preliminary data.</text>
</comment>
<feature type="region of interest" description="Disordered" evidence="1">
    <location>
        <begin position="1"/>
        <end position="65"/>
    </location>
</feature>
<organism evidence="2 3">
    <name type="scientific">Ophiocordyceps camponoti-rufipedis</name>
    <dbReference type="NCBI Taxonomy" id="2004952"/>
    <lineage>
        <taxon>Eukaryota</taxon>
        <taxon>Fungi</taxon>
        <taxon>Dikarya</taxon>
        <taxon>Ascomycota</taxon>
        <taxon>Pezizomycotina</taxon>
        <taxon>Sordariomycetes</taxon>
        <taxon>Hypocreomycetidae</taxon>
        <taxon>Hypocreales</taxon>
        <taxon>Ophiocordycipitaceae</taxon>
        <taxon>Ophiocordyceps</taxon>
    </lineage>
</organism>
<proteinExistence type="predicted"/>
<sequence length="97" mass="10603">MGSGPRTPIQVKDKASRVAAKERSPAPKPSADESVATVEKQKASNRTPPVENEGRTLNRNAKTDERVIHRASTMGVLTLDRIAMASNGEVLQVRKRR</sequence>
<dbReference type="AlphaFoldDB" id="A0A2C5YY04"/>
<gene>
    <name evidence="2" type="ORF">CDD80_4982</name>
</gene>
<dbReference type="Proteomes" id="UP000226431">
    <property type="component" value="Unassembled WGS sequence"/>
</dbReference>
<evidence type="ECO:0000313" key="3">
    <source>
        <dbReference type="Proteomes" id="UP000226431"/>
    </source>
</evidence>
<accession>A0A2C5YY04</accession>
<dbReference type="EMBL" id="NJES01000475">
    <property type="protein sequence ID" value="PHH71791.1"/>
    <property type="molecule type" value="Genomic_DNA"/>
</dbReference>
<feature type="compositionally biased region" description="Basic and acidic residues" evidence="1">
    <location>
        <begin position="11"/>
        <end position="25"/>
    </location>
</feature>
<evidence type="ECO:0000256" key="1">
    <source>
        <dbReference type="SAM" id="MobiDB-lite"/>
    </source>
</evidence>
<feature type="compositionally biased region" description="Basic and acidic residues" evidence="1">
    <location>
        <begin position="52"/>
        <end position="65"/>
    </location>
</feature>
<reference evidence="2 3" key="1">
    <citation type="submission" date="2017-06" db="EMBL/GenBank/DDBJ databases">
        <title>Ant-infecting Ophiocordyceps genomes reveal a high diversity of potential behavioral manipulation genes and a possible major role for enterotoxins.</title>
        <authorList>
            <person name="De Bekker C."/>
            <person name="Evans H.C."/>
            <person name="Brachmann A."/>
            <person name="Hughes D.P."/>
        </authorList>
    </citation>
    <scope>NUCLEOTIDE SEQUENCE [LARGE SCALE GENOMIC DNA]</scope>
    <source>
        <strain evidence="2 3">Map16</strain>
    </source>
</reference>
<keyword evidence="3" id="KW-1185">Reference proteome</keyword>